<dbReference type="InterPro" id="IPR029063">
    <property type="entry name" value="SAM-dependent_MTases_sf"/>
</dbReference>
<dbReference type="VEuPathDB" id="FungiDB:H257_01419"/>
<keyword evidence="1" id="KW-0732">Signal</keyword>
<dbReference type="SUPFAM" id="SSF53335">
    <property type="entry name" value="S-adenosyl-L-methionine-dependent methyltransferases"/>
    <property type="match status" value="2"/>
</dbReference>
<name>A0A418BV23_APHAT</name>
<evidence type="ECO:0000313" key="2">
    <source>
        <dbReference type="EMBL" id="RHY53996.1"/>
    </source>
</evidence>
<dbReference type="Proteomes" id="UP000283543">
    <property type="component" value="Unassembled WGS sequence"/>
</dbReference>
<feature type="chain" id="PRO_5019060919" description="Methyltransferase domain-containing protein" evidence="1">
    <location>
        <begin position="20"/>
        <end position="508"/>
    </location>
</feature>
<feature type="signal peptide" evidence="1">
    <location>
        <begin position="1"/>
        <end position="19"/>
    </location>
</feature>
<proteinExistence type="predicted"/>
<reference evidence="2 3" key="1">
    <citation type="submission" date="2018-08" db="EMBL/GenBank/DDBJ databases">
        <title>Aphanomyces genome sequencing and annotation.</title>
        <authorList>
            <person name="Minardi D."/>
            <person name="Oidtmann B."/>
            <person name="Van Der Giezen M."/>
            <person name="Studholme D.J."/>
        </authorList>
    </citation>
    <scope>NUCLEOTIDE SEQUENCE [LARGE SCALE GENOMIC DNA]</scope>
    <source>
        <strain evidence="2 3">Si</strain>
    </source>
</reference>
<dbReference type="Pfam" id="PF13578">
    <property type="entry name" value="Methyltransf_24"/>
    <property type="match status" value="2"/>
</dbReference>
<protein>
    <recommendedName>
        <fullName evidence="4">Methyltransferase domain-containing protein</fullName>
    </recommendedName>
</protein>
<comment type="caution">
    <text evidence="2">The sequence shown here is derived from an EMBL/GenBank/DDBJ whole genome shotgun (WGS) entry which is preliminary data.</text>
</comment>
<dbReference type="AlphaFoldDB" id="A0A418BV23"/>
<dbReference type="EMBL" id="QUTB01005680">
    <property type="protein sequence ID" value="RHY53996.1"/>
    <property type="molecule type" value="Genomic_DNA"/>
</dbReference>
<dbReference type="VEuPathDB" id="FungiDB:H257_01417"/>
<gene>
    <name evidence="2" type="ORF">DYB34_006093</name>
</gene>
<dbReference type="Gene3D" id="3.40.50.150">
    <property type="entry name" value="Vaccinia Virus protein VP39"/>
    <property type="match status" value="2"/>
</dbReference>
<accession>A0A418BV23</accession>
<organism evidence="2 3">
    <name type="scientific">Aphanomyces astaci</name>
    <name type="common">Crayfish plague agent</name>
    <dbReference type="NCBI Taxonomy" id="112090"/>
    <lineage>
        <taxon>Eukaryota</taxon>
        <taxon>Sar</taxon>
        <taxon>Stramenopiles</taxon>
        <taxon>Oomycota</taxon>
        <taxon>Saprolegniomycetes</taxon>
        <taxon>Saprolegniales</taxon>
        <taxon>Verrucalvaceae</taxon>
        <taxon>Aphanomyces</taxon>
    </lineage>
</organism>
<evidence type="ECO:0000313" key="3">
    <source>
        <dbReference type="Proteomes" id="UP000283543"/>
    </source>
</evidence>
<evidence type="ECO:0008006" key="4">
    <source>
        <dbReference type="Google" id="ProtNLM"/>
    </source>
</evidence>
<sequence>MKMLSIVAVLVGCSALCHGGLHDAVDDPGHEACMKRQQVTLDIDVDGQMHSFTPSWEVSLSAQAKEFCDALNVRGGGCDTLLAQEVHTKLLSNDAISTYLMCRGHSSVEGHTSMFPVSRHVLSSLASDATTIHRALQIGFNAGHSAMTILTANPTLHLISFDLVEHPYTPKAAAFLDAVFPGRHKLIPGDSTKTVPEALEDADAGPYDFMFIDGGHTYDVAAADLRNCMRLSRAGTLTTEHVFKDSRLPPIAEATAFCGTLRVYQSDCASLVAKQAQDKLSDVHALASYLNCRGFHSFEGHTSLFPVSVQILSSLVAEPASVRRALQVGFNAGHSTMTMLRANPNVHITSFDLAEHPYVFEAAAYFDVVFPGRHRLVPGDSTTTIPIFPHVHGEDAPFDFVFIDGGHSYEVASADLRNCNRLARAGTIVAMDDVAGVSKSFWTDGPTRAWDDAIASGLVVELGRVESECGNVTPTWVLGRTQTHGDGLYGIAFGMYTGHVQNLVAAHV</sequence>
<evidence type="ECO:0000256" key="1">
    <source>
        <dbReference type="SAM" id="SignalP"/>
    </source>
</evidence>